<dbReference type="EMBL" id="AP018448">
    <property type="protein sequence ID" value="BBC38557.1"/>
    <property type="molecule type" value="Genomic_DNA"/>
</dbReference>
<organism evidence="1 2">
    <name type="scientific">Streptomyces graminofaciens</name>
    <dbReference type="NCBI Taxonomy" id="68212"/>
    <lineage>
        <taxon>Bacteria</taxon>
        <taxon>Bacillati</taxon>
        <taxon>Actinomycetota</taxon>
        <taxon>Actinomycetes</taxon>
        <taxon>Kitasatosporales</taxon>
        <taxon>Streptomycetaceae</taxon>
        <taxon>Streptomyces</taxon>
    </lineage>
</organism>
<evidence type="ECO:0000313" key="2">
    <source>
        <dbReference type="Proteomes" id="UP001321542"/>
    </source>
</evidence>
<gene>
    <name evidence="1" type="ORF">SGFS_098510</name>
</gene>
<keyword evidence="2" id="KW-1185">Reference proteome</keyword>
<proteinExistence type="predicted"/>
<sequence>MGSAGSSSDFRYVREPEDFDGDGGALLFETSVDGTNLNGIDLIRTNDAGLIT</sequence>
<protein>
    <recommendedName>
        <fullName evidence="3">Calcium-binding protein</fullName>
    </recommendedName>
</protein>
<name>A0ABM7FN45_9ACTN</name>
<reference evidence="1 2" key="1">
    <citation type="journal article" date="2010" name="ChemBioChem">
        <title>Cloning and characterization of the biosynthetic gene cluster of 16-membered macrolide antibiotic FD-891: involvement of a dual functional cytochrome P450 monooxygenase catalyzing epoxidation and hydroxylation.</title>
        <authorList>
            <person name="Kudo F."/>
            <person name="Motegi A."/>
            <person name="Mizoue K."/>
            <person name="Eguchi T."/>
        </authorList>
    </citation>
    <scope>NUCLEOTIDE SEQUENCE [LARGE SCALE GENOMIC DNA]</scope>
    <source>
        <strain evidence="1 2">A-8890</strain>
    </source>
</reference>
<evidence type="ECO:0000313" key="1">
    <source>
        <dbReference type="EMBL" id="BBC38557.1"/>
    </source>
</evidence>
<dbReference type="Proteomes" id="UP001321542">
    <property type="component" value="Chromosome"/>
</dbReference>
<reference evidence="1 2" key="2">
    <citation type="journal article" date="2023" name="ChemBioChem">
        <title>Acyltransferase Domain Exchange between Two Independent Type I Polyketide Synthases in the Same Producer Strain of Macrolide Antibiotics.</title>
        <authorList>
            <person name="Kudo F."/>
            <person name="Kishikawa K."/>
            <person name="Tsuboi K."/>
            <person name="Kido T."/>
            <person name="Usui T."/>
            <person name="Hashimoto J."/>
            <person name="Shin-Ya K."/>
            <person name="Miyanaga A."/>
            <person name="Eguchi T."/>
        </authorList>
    </citation>
    <scope>NUCLEOTIDE SEQUENCE [LARGE SCALE GENOMIC DNA]</scope>
    <source>
        <strain evidence="1 2">A-8890</strain>
    </source>
</reference>
<dbReference type="Gene3D" id="3.10.450.50">
    <property type="match status" value="1"/>
</dbReference>
<accession>A0ABM7FN45</accession>
<evidence type="ECO:0008006" key="3">
    <source>
        <dbReference type="Google" id="ProtNLM"/>
    </source>
</evidence>